<gene>
    <name evidence="1" type="ORF">HO173_003274</name>
</gene>
<dbReference type="EMBL" id="JACCJC010000008">
    <property type="protein sequence ID" value="KAF6238767.1"/>
    <property type="molecule type" value="Genomic_DNA"/>
</dbReference>
<dbReference type="OrthoDB" id="5413827at2759"/>
<sequence>MQMILHYGYHSRSPKPNLTSMESAVTAEPNWSSPSLTTLPREIRTQIYRHLVVSSKSVKVCYDYHSVWLYPKAGRQNRDVSTEFLCHAVEGSEIAVEVYEEFFRNNTFDCGSCENLRRFLTTTTTRFNLYNNLFPNTSIHGYLKFEKKPWIRKVHTPYDDVSFVCHRDQHLKYLLYTKSQILPYIYGYIYPPPVLNISIHTSSNANPNVTAKSAPQSIEKVNLSWHGQSLQAHRDHISVSRFDFVRMRNADSTKNEAIIVPPVAETSPTNREQHLTESGCGFVKADADVTVSVPLNP</sequence>
<dbReference type="AlphaFoldDB" id="A0A8H6L7N0"/>
<dbReference type="GeneID" id="59284942"/>
<proteinExistence type="predicted"/>
<evidence type="ECO:0000313" key="1">
    <source>
        <dbReference type="EMBL" id="KAF6238767.1"/>
    </source>
</evidence>
<accession>A0A8H6L7N0</accession>
<dbReference type="Proteomes" id="UP000578531">
    <property type="component" value="Unassembled WGS sequence"/>
</dbReference>
<keyword evidence="2" id="KW-1185">Reference proteome</keyword>
<organism evidence="1 2">
    <name type="scientific">Letharia columbiana</name>
    <dbReference type="NCBI Taxonomy" id="112416"/>
    <lineage>
        <taxon>Eukaryota</taxon>
        <taxon>Fungi</taxon>
        <taxon>Dikarya</taxon>
        <taxon>Ascomycota</taxon>
        <taxon>Pezizomycotina</taxon>
        <taxon>Lecanoromycetes</taxon>
        <taxon>OSLEUM clade</taxon>
        <taxon>Lecanoromycetidae</taxon>
        <taxon>Lecanorales</taxon>
        <taxon>Lecanorineae</taxon>
        <taxon>Parmeliaceae</taxon>
        <taxon>Letharia</taxon>
    </lineage>
</organism>
<reference evidence="1 2" key="1">
    <citation type="journal article" date="2020" name="Genomics">
        <title>Complete, high-quality genomes from long-read metagenomic sequencing of two wolf lichen thalli reveals enigmatic genome architecture.</title>
        <authorList>
            <person name="McKenzie S.K."/>
            <person name="Walston R.F."/>
            <person name="Allen J.L."/>
        </authorList>
    </citation>
    <scope>NUCLEOTIDE SEQUENCE [LARGE SCALE GENOMIC DNA]</scope>
    <source>
        <strain evidence="1">WasteWater2</strain>
    </source>
</reference>
<evidence type="ECO:0000313" key="2">
    <source>
        <dbReference type="Proteomes" id="UP000578531"/>
    </source>
</evidence>
<name>A0A8H6L7N0_9LECA</name>
<dbReference type="RefSeq" id="XP_037168066.1">
    <property type="nucleotide sequence ID" value="XM_037305201.1"/>
</dbReference>
<protein>
    <submittedName>
        <fullName evidence="1">Uncharacterized protein</fullName>
    </submittedName>
</protein>
<comment type="caution">
    <text evidence="1">The sequence shown here is derived from an EMBL/GenBank/DDBJ whole genome shotgun (WGS) entry which is preliminary data.</text>
</comment>